<dbReference type="AlphaFoldDB" id="A0A974I096"/>
<dbReference type="Proteomes" id="UP000694892">
    <property type="component" value="Chromosome 1S"/>
</dbReference>
<evidence type="ECO:0000313" key="2">
    <source>
        <dbReference type="Proteomes" id="UP000694892"/>
    </source>
</evidence>
<organism evidence="1 2">
    <name type="scientific">Xenopus laevis</name>
    <name type="common">African clawed frog</name>
    <dbReference type="NCBI Taxonomy" id="8355"/>
    <lineage>
        <taxon>Eukaryota</taxon>
        <taxon>Metazoa</taxon>
        <taxon>Chordata</taxon>
        <taxon>Craniata</taxon>
        <taxon>Vertebrata</taxon>
        <taxon>Euteleostomi</taxon>
        <taxon>Amphibia</taxon>
        <taxon>Batrachia</taxon>
        <taxon>Anura</taxon>
        <taxon>Pipoidea</taxon>
        <taxon>Pipidae</taxon>
        <taxon>Xenopodinae</taxon>
        <taxon>Xenopus</taxon>
        <taxon>Xenopus</taxon>
    </lineage>
</organism>
<proteinExistence type="predicted"/>
<name>A0A974I096_XENLA</name>
<evidence type="ECO:0000313" key="1">
    <source>
        <dbReference type="EMBL" id="OCT97037.1"/>
    </source>
</evidence>
<accession>A0A974I096</accession>
<dbReference type="EMBL" id="CM004467">
    <property type="protein sequence ID" value="OCT97037.1"/>
    <property type="molecule type" value="Genomic_DNA"/>
</dbReference>
<gene>
    <name evidence="1" type="ORF">XELAEV_18009258mg</name>
</gene>
<protein>
    <submittedName>
        <fullName evidence="1">Uncharacterized protein</fullName>
    </submittedName>
</protein>
<reference evidence="2" key="1">
    <citation type="journal article" date="2016" name="Nature">
        <title>Genome evolution in the allotetraploid frog Xenopus laevis.</title>
        <authorList>
            <person name="Session A.M."/>
            <person name="Uno Y."/>
            <person name="Kwon T."/>
            <person name="Chapman J.A."/>
            <person name="Toyoda A."/>
            <person name="Takahashi S."/>
            <person name="Fukui A."/>
            <person name="Hikosaka A."/>
            <person name="Suzuki A."/>
            <person name="Kondo M."/>
            <person name="van Heeringen S.J."/>
            <person name="Quigley I."/>
            <person name="Heinz S."/>
            <person name="Ogino H."/>
            <person name="Ochi H."/>
            <person name="Hellsten U."/>
            <person name="Lyons J.B."/>
            <person name="Simakov O."/>
            <person name="Putnam N."/>
            <person name="Stites J."/>
            <person name="Kuroki Y."/>
            <person name="Tanaka T."/>
            <person name="Michiue T."/>
            <person name="Watanabe M."/>
            <person name="Bogdanovic O."/>
            <person name="Lister R."/>
            <person name="Georgiou G."/>
            <person name="Paranjpe S.S."/>
            <person name="van Kruijsbergen I."/>
            <person name="Shu S."/>
            <person name="Carlson J."/>
            <person name="Kinoshita T."/>
            <person name="Ohta Y."/>
            <person name="Mawaribuchi S."/>
            <person name="Jenkins J."/>
            <person name="Grimwood J."/>
            <person name="Schmutz J."/>
            <person name="Mitros T."/>
            <person name="Mozaffari S.V."/>
            <person name="Suzuki Y."/>
            <person name="Haramoto Y."/>
            <person name="Yamamoto T.S."/>
            <person name="Takagi C."/>
            <person name="Heald R."/>
            <person name="Miller K."/>
            <person name="Haudenschild C."/>
            <person name="Kitzman J."/>
            <person name="Nakayama T."/>
            <person name="Izutsu Y."/>
            <person name="Robert J."/>
            <person name="Fortriede J."/>
            <person name="Burns K."/>
            <person name="Lotay V."/>
            <person name="Karimi K."/>
            <person name="Yasuoka Y."/>
            <person name="Dichmann D.S."/>
            <person name="Flajnik M.F."/>
            <person name="Houston D.W."/>
            <person name="Shendure J."/>
            <person name="DuPasquier L."/>
            <person name="Vize P.D."/>
            <person name="Zorn A.M."/>
            <person name="Ito M."/>
            <person name="Marcotte E.M."/>
            <person name="Wallingford J.B."/>
            <person name="Ito Y."/>
            <person name="Asashima M."/>
            <person name="Ueno N."/>
            <person name="Matsuda Y."/>
            <person name="Veenstra G.J."/>
            <person name="Fujiyama A."/>
            <person name="Harland R.M."/>
            <person name="Taira M."/>
            <person name="Rokhsar D.S."/>
        </authorList>
    </citation>
    <scope>NUCLEOTIDE SEQUENCE [LARGE SCALE GENOMIC DNA]</scope>
    <source>
        <strain evidence="2">J</strain>
    </source>
</reference>
<sequence>MSPTLNKRKLDSEINLQNRRQGSFSKLSVKTLYGNLVSKIKAESTEDKGLLLTCKFRLFSSLGNLSHCIANEVLL</sequence>